<dbReference type="Pfam" id="PF04204">
    <property type="entry name" value="HTS"/>
    <property type="match status" value="1"/>
</dbReference>
<reference evidence="5" key="1">
    <citation type="submission" date="2018-05" db="EMBL/GenBank/DDBJ databases">
        <authorList>
            <person name="Lanie J.A."/>
            <person name="Ng W.-L."/>
            <person name="Kazmierczak K.M."/>
            <person name="Andrzejewski T.M."/>
            <person name="Davidsen T.M."/>
            <person name="Wayne K.J."/>
            <person name="Tettelin H."/>
            <person name="Glass J.I."/>
            <person name="Rusch D."/>
            <person name="Podicherti R."/>
            <person name="Tsui H.-C.T."/>
            <person name="Winkler M.E."/>
        </authorList>
    </citation>
    <scope>NUCLEOTIDE SEQUENCE</scope>
</reference>
<dbReference type="NCBIfam" id="TIGR01001">
    <property type="entry name" value="metA"/>
    <property type="match status" value="1"/>
</dbReference>
<dbReference type="GO" id="GO:0008899">
    <property type="term" value="F:homoserine O-succinyltransferase activity"/>
    <property type="evidence" value="ECO:0007669"/>
    <property type="project" value="InterPro"/>
</dbReference>
<keyword evidence="4" id="KW-0012">Acyltransferase</keyword>
<proteinExistence type="inferred from homology"/>
<gene>
    <name evidence="5" type="ORF">METZ01_LOCUS233214</name>
</gene>
<dbReference type="GO" id="GO:0019281">
    <property type="term" value="P:L-methionine biosynthetic process from homoserine via O-succinyl-L-homoserine and cystathionine"/>
    <property type="evidence" value="ECO:0007669"/>
    <property type="project" value="InterPro"/>
</dbReference>
<keyword evidence="1" id="KW-0963">Cytoplasm</keyword>
<keyword evidence="3" id="KW-0808">Transferase</keyword>
<accession>A0A382GZ94</accession>
<evidence type="ECO:0000256" key="1">
    <source>
        <dbReference type="ARBA" id="ARBA00022490"/>
    </source>
</evidence>
<name>A0A382GZ94_9ZZZZ</name>
<sequence>MPIKVPENLPAKVTLENEGVLLITEQVAVRQDVRPLEIALLNLMPEKIKTETQISRLLGATPLQIELTLVTTSTYAPKNTSAEHMLAFYRPWDEVRERKFDGLIITGAPIETLPFQEVAYWPELTQILEWSQSHVQETFDICWAGQAALQHFYGVPKYELPEKMFGVFPYKVLGGSDGLLRGFNDEIAVPVSRHTEVRREDLPDVPGLSVLLDSDEAGLCLIRDEARRHIYMFNHLEYDTTTLSDEFHRDVAAGMEIKLPVSYFPQDDPERPPVNKWRAHANVLISNWVNFLYQSTSFELEGIPAQRR</sequence>
<dbReference type="InterPro" id="IPR029062">
    <property type="entry name" value="Class_I_gatase-like"/>
</dbReference>
<keyword evidence="2" id="KW-0028">Amino-acid biosynthesis</keyword>
<evidence type="ECO:0000256" key="2">
    <source>
        <dbReference type="ARBA" id="ARBA00022605"/>
    </source>
</evidence>
<dbReference type="InterPro" id="IPR005697">
    <property type="entry name" value="HST_MetA"/>
</dbReference>
<dbReference type="InterPro" id="IPR033752">
    <property type="entry name" value="MetA_family"/>
</dbReference>
<organism evidence="5">
    <name type="scientific">marine metagenome</name>
    <dbReference type="NCBI Taxonomy" id="408172"/>
    <lineage>
        <taxon>unclassified sequences</taxon>
        <taxon>metagenomes</taxon>
        <taxon>ecological metagenomes</taxon>
    </lineage>
</organism>
<dbReference type="Gene3D" id="3.40.50.880">
    <property type="match status" value="1"/>
</dbReference>
<evidence type="ECO:0000256" key="4">
    <source>
        <dbReference type="ARBA" id="ARBA00023315"/>
    </source>
</evidence>
<dbReference type="PANTHER" id="PTHR20919">
    <property type="entry name" value="HOMOSERINE O-SUCCINYLTRANSFERASE"/>
    <property type="match status" value="1"/>
</dbReference>
<dbReference type="EMBL" id="UINC01058284">
    <property type="protein sequence ID" value="SVB80360.1"/>
    <property type="molecule type" value="Genomic_DNA"/>
</dbReference>
<dbReference type="CDD" id="cd03131">
    <property type="entry name" value="GATase1_HTS"/>
    <property type="match status" value="1"/>
</dbReference>
<evidence type="ECO:0000313" key="5">
    <source>
        <dbReference type="EMBL" id="SVB80360.1"/>
    </source>
</evidence>
<dbReference type="SUPFAM" id="SSF52317">
    <property type="entry name" value="Class I glutamine amidotransferase-like"/>
    <property type="match status" value="1"/>
</dbReference>
<dbReference type="GO" id="GO:0005737">
    <property type="term" value="C:cytoplasm"/>
    <property type="evidence" value="ECO:0007669"/>
    <property type="project" value="InterPro"/>
</dbReference>
<protein>
    <submittedName>
        <fullName evidence="5">Uncharacterized protein</fullName>
    </submittedName>
</protein>
<evidence type="ECO:0000256" key="3">
    <source>
        <dbReference type="ARBA" id="ARBA00022679"/>
    </source>
</evidence>
<dbReference type="AlphaFoldDB" id="A0A382GZ94"/>
<dbReference type="HAMAP" id="MF_00295">
    <property type="entry name" value="MetA_acyltransf"/>
    <property type="match status" value="1"/>
</dbReference>
<dbReference type="PANTHER" id="PTHR20919:SF0">
    <property type="entry name" value="HOMOSERINE O-SUCCINYLTRANSFERASE"/>
    <property type="match status" value="1"/>
</dbReference>
<dbReference type="PIRSF" id="PIRSF000450">
    <property type="entry name" value="H_ser_succinyltr"/>
    <property type="match status" value="1"/>
</dbReference>